<dbReference type="CDD" id="cd09917">
    <property type="entry name" value="F-box_SF"/>
    <property type="match status" value="1"/>
</dbReference>
<dbReference type="EMBL" id="CAJVPY010001479">
    <property type="protein sequence ID" value="CAG8523607.1"/>
    <property type="molecule type" value="Genomic_DNA"/>
</dbReference>
<sequence length="689" mass="80240">MALSRKITRLFSKLQKQKSETQKLSIDTSISSSDSKIFIEICLHLAPQDLYSLSTVCKYFRNILWSTSTATQSIWERSRIKNSSYLKLPPPFDMSEQEYIWLTLLPKKCQFCSKPYKHYLYNVWPSRIVACESCFRKNTIQTIKDDRPRCIPREIFSCVPHTRFFYYEIFVIYWIQDIEHAKEEYNSLDKSQREEWIKERREQVNRAKEILSLYFQQDYQEVYKCGVFNPRRIELQGILPLTNNIQDSSASTTSSVKPDYLSAKDNVNNAKKKHKFVRRLRKFMTNNCNRSRIVLLIIFLLTLAAIITVVVILNKNPFVLIRPLCKSQFGISSLNQTFIFLAEIENNQLGDDSSISYNGVDSMGFIGKYKFGELMLSNLGYYRTNITIQPNNSTNIKNYWNGTWTGKNGCNSYEDFLNNKLNIQERAIREAFHFNLVKINQYFSSPSFNLSLSTFLDKSFKFSSGCNFQSDGLSVSNVTLAGILASSYLIEPENVGQALVSGMAPCDNKTTSTPTSLTRYLLDFAGCDFAPDDVNEAVTSFNKTRVAHLVKSLSLDEDGWEKFDNQSMDMEYTRNDSKDDNVDNWEPDRYEVDHIIAHKVVNGRDLYLVMWKGYSKDTWEPAENLDDCREKLDEFHRLSNEMKITDQYCSQYEFDPEERDVFLNALHDSNQLKGRKEEELKRREECDLF</sequence>
<dbReference type="GO" id="GO:0005634">
    <property type="term" value="C:nucleus"/>
    <property type="evidence" value="ECO:0007669"/>
    <property type="project" value="UniProtKB-SubCell"/>
</dbReference>
<proteinExistence type="predicted"/>
<feature type="transmembrane region" description="Helical" evidence="3">
    <location>
        <begin position="293"/>
        <end position="313"/>
    </location>
</feature>
<reference evidence="5" key="1">
    <citation type="submission" date="2021-06" db="EMBL/GenBank/DDBJ databases">
        <authorList>
            <person name="Kallberg Y."/>
            <person name="Tangrot J."/>
            <person name="Rosling A."/>
        </authorList>
    </citation>
    <scope>NUCLEOTIDE SEQUENCE</scope>
    <source>
        <strain evidence="5">MA453B</strain>
    </source>
</reference>
<evidence type="ECO:0000259" key="4">
    <source>
        <dbReference type="PROSITE" id="PS50013"/>
    </source>
</evidence>
<keyword evidence="3" id="KW-0812">Transmembrane</keyword>
<dbReference type="Gene3D" id="2.40.50.40">
    <property type="match status" value="1"/>
</dbReference>
<evidence type="ECO:0000256" key="3">
    <source>
        <dbReference type="SAM" id="Phobius"/>
    </source>
</evidence>
<dbReference type="CDD" id="cd00024">
    <property type="entry name" value="CD_CSD"/>
    <property type="match status" value="1"/>
</dbReference>
<evidence type="ECO:0000256" key="2">
    <source>
        <dbReference type="ARBA" id="ARBA00023242"/>
    </source>
</evidence>
<dbReference type="SMART" id="SM00298">
    <property type="entry name" value="CHROMO"/>
    <property type="match status" value="1"/>
</dbReference>
<dbReference type="InterPro" id="IPR023780">
    <property type="entry name" value="Chromo_domain"/>
</dbReference>
<organism evidence="5 6">
    <name type="scientific">Dentiscutata erythropus</name>
    <dbReference type="NCBI Taxonomy" id="1348616"/>
    <lineage>
        <taxon>Eukaryota</taxon>
        <taxon>Fungi</taxon>
        <taxon>Fungi incertae sedis</taxon>
        <taxon>Mucoromycota</taxon>
        <taxon>Glomeromycotina</taxon>
        <taxon>Glomeromycetes</taxon>
        <taxon>Diversisporales</taxon>
        <taxon>Gigasporaceae</taxon>
        <taxon>Dentiscutata</taxon>
    </lineage>
</organism>
<gene>
    <name evidence="5" type="ORF">DERYTH_LOCUS3995</name>
</gene>
<dbReference type="AlphaFoldDB" id="A0A9N9ABY9"/>
<dbReference type="InterPro" id="IPR016197">
    <property type="entry name" value="Chromo-like_dom_sf"/>
</dbReference>
<dbReference type="PROSITE" id="PS50013">
    <property type="entry name" value="CHROMO_2"/>
    <property type="match status" value="1"/>
</dbReference>
<dbReference type="OrthoDB" id="2383874at2759"/>
<dbReference type="PANTHER" id="PTHR22812">
    <property type="entry name" value="CHROMOBOX PROTEIN"/>
    <property type="match status" value="1"/>
</dbReference>
<keyword evidence="6" id="KW-1185">Reference proteome</keyword>
<keyword evidence="3" id="KW-1133">Transmembrane helix</keyword>
<dbReference type="Pfam" id="PF00385">
    <property type="entry name" value="Chromo"/>
    <property type="match status" value="1"/>
</dbReference>
<keyword evidence="2" id="KW-0539">Nucleus</keyword>
<dbReference type="InterPro" id="IPR000953">
    <property type="entry name" value="Chromo/chromo_shadow_dom"/>
</dbReference>
<evidence type="ECO:0000313" key="5">
    <source>
        <dbReference type="EMBL" id="CAG8523607.1"/>
    </source>
</evidence>
<dbReference type="InterPro" id="IPR051219">
    <property type="entry name" value="Heterochromatin_chromo-domain"/>
</dbReference>
<dbReference type="Proteomes" id="UP000789405">
    <property type="component" value="Unassembled WGS sequence"/>
</dbReference>
<comment type="subcellular location">
    <subcellularLocation>
        <location evidence="1">Nucleus</location>
    </subcellularLocation>
</comment>
<name>A0A9N9ABY9_9GLOM</name>
<keyword evidence="3" id="KW-0472">Membrane</keyword>
<protein>
    <submittedName>
        <fullName evidence="5">2646_t:CDS:1</fullName>
    </submittedName>
</protein>
<accession>A0A9N9ABY9</accession>
<evidence type="ECO:0000313" key="6">
    <source>
        <dbReference type="Proteomes" id="UP000789405"/>
    </source>
</evidence>
<dbReference type="SUPFAM" id="SSF54160">
    <property type="entry name" value="Chromo domain-like"/>
    <property type="match status" value="1"/>
</dbReference>
<comment type="caution">
    <text evidence="5">The sequence shown here is derived from an EMBL/GenBank/DDBJ whole genome shotgun (WGS) entry which is preliminary data.</text>
</comment>
<feature type="domain" description="Chromo" evidence="4">
    <location>
        <begin position="590"/>
        <end position="647"/>
    </location>
</feature>
<evidence type="ECO:0000256" key="1">
    <source>
        <dbReference type="ARBA" id="ARBA00004123"/>
    </source>
</evidence>